<keyword evidence="2" id="KW-0472">Membrane</keyword>
<dbReference type="EMBL" id="VLKE01000001">
    <property type="protein sequence ID" value="TWH68066.1"/>
    <property type="molecule type" value="Genomic_DNA"/>
</dbReference>
<evidence type="ECO:0000256" key="1">
    <source>
        <dbReference type="SAM" id="MobiDB-lite"/>
    </source>
</evidence>
<evidence type="ECO:0000313" key="4">
    <source>
        <dbReference type="Proteomes" id="UP000319825"/>
    </source>
</evidence>
<evidence type="ECO:0000313" key="3">
    <source>
        <dbReference type="EMBL" id="TWH68066.1"/>
    </source>
</evidence>
<dbReference type="RefSeq" id="WP_145774946.1">
    <property type="nucleotide sequence ID" value="NZ_JBIAZH010000004.1"/>
</dbReference>
<feature type="compositionally biased region" description="Basic and acidic residues" evidence="1">
    <location>
        <begin position="137"/>
        <end position="147"/>
    </location>
</feature>
<reference evidence="3 4" key="1">
    <citation type="submission" date="2019-07" db="EMBL/GenBank/DDBJ databases">
        <title>R&amp;d 2014.</title>
        <authorList>
            <person name="Klenk H.-P."/>
        </authorList>
    </citation>
    <scope>NUCLEOTIDE SEQUENCE [LARGE SCALE GENOMIC DNA]</scope>
    <source>
        <strain evidence="3 4">DSM 43868</strain>
    </source>
</reference>
<evidence type="ECO:0000256" key="2">
    <source>
        <dbReference type="SAM" id="Phobius"/>
    </source>
</evidence>
<protein>
    <submittedName>
        <fullName evidence="3">Uncharacterized protein</fullName>
    </submittedName>
</protein>
<organism evidence="3 4">
    <name type="scientific">Micromonospora olivasterospora</name>
    <dbReference type="NCBI Taxonomy" id="1880"/>
    <lineage>
        <taxon>Bacteria</taxon>
        <taxon>Bacillati</taxon>
        <taxon>Actinomycetota</taxon>
        <taxon>Actinomycetes</taxon>
        <taxon>Micromonosporales</taxon>
        <taxon>Micromonosporaceae</taxon>
        <taxon>Micromonospora</taxon>
    </lineage>
</organism>
<dbReference type="Proteomes" id="UP000319825">
    <property type="component" value="Unassembled WGS sequence"/>
</dbReference>
<name>A0A562IB28_MICOL</name>
<keyword evidence="2" id="KW-0812">Transmembrane</keyword>
<gene>
    <name evidence="3" type="ORF">JD77_03053</name>
</gene>
<keyword evidence="4" id="KW-1185">Reference proteome</keyword>
<feature type="compositionally biased region" description="Low complexity" evidence="1">
    <location>
        <begin position="114"/>
        <end position="129"/>
    </location>
</feature>
<keyword evidence="2" id="KW-1133">Transmembrane helix</keyword>
<sequence length="154" mass="15960">MQSVAFARPVRPAMPHGAAPAWSTRLRRLRSPRLAHPRVAAPPWPVRLRRVRELGRLALTALVLAVGLGAATAVPAAATPAGAARPVVVASRPDELRPGRAPAAALPADAALPQARPALPARPASVAAPVTGAVDRPAADFTRDAVARRGPPRR</sequence>
<feature type="transmembrane region" description="Helical" evidence="2">
    <location>
        <begin position="57"/>
        <end position="78"/>
    </location>
</feature>
<proteinExistence type="predicted"/>
<feature type="region of interest" description="Disordered" evidence="1">
    <location>
        <begin position="114"/>
        <end position="154"/>
    </location>
</feature>
<accession>A0A562IB28</accession>
<comment type="caution">
    <text evidence="3">The sequence shown here is derived from an EMBL/GenBank/DDBJ whole genome shotgun (WGS) entry which is preliminary data.</text>
</comment>
<dbReference type="AlphaFoldDB" id="A0A562IB28"/>